<evidence type="ECO:0000313" key="2">
    <source>
        <dbReference type="Proteomes" id="UP000887577"/>
    </source>
</evidence>
<dbReference type="WBParaSite" id="PSU_v2.g19953.t1">
    <property type="protein sequence ID" value="PSU_v2.g19953.t1"/>
    <property type="gene ID" value="PSU_v2.g19953"/>
</dbReference>
<evidence type="ECO:0000313" key="3">
    <source>
        <dbReference type="WBParaSite" id="PSU_v2.g19953.t1"/>
    </source>
</evidence>
<feature type="region of interest" description="Disordered" evidence="1">
    <location>
        <begin position="120"/>
        <end position="142"/>
    </location>
</feature>
<dbReference type="Proteomes" id="UP000887577">
    <property type="component" value="Unplaced"/>
</dbReference>
<organism evidence="2 3">
    <name type="scientific">Panagrolaimus superbus</name>
    <dbReference type="NCBI Taxonomy" id="310955"/>
    <lineage>
        <taxon>Eukaryota</taxon>
        <taxon>Metazoa</taxon>
        <taxon>Ecdysozoa</taxon>
        <taxon>Nematoda</taxon>
        <taxon>Chromadorea</taxon>
        <taxon>Rhabditida</taxon>
        <taxon>Tylenchina</taxon>
        <taxon>Panagrolaimomorpha</taxon>
        <taxon>Panagrolaimoidea</taxon>
        <taxon>Panagrolaimidae</taxon>
        <taxon>Panagrolaimus</taxon>
    </lineage>
</organism>
<dbReference type="InterPro" id="IPR000884">
    <property type="entry name" value="TSP1_rpt"/>
</dbReference>
<keyword evidence="2" id="KW-1185">Reference proteome</keyword>
<dbReference type="PROSITE" id="PS50092">
    <property type="entry name" value="TSP1"/>
    <property type="match status" value="1"/>
</dbReference>
<proteinExistence type="predicted"/>
<evidence type="ECO:0000256" key="1">
    <source>
        <dbReference type="SAM" id="MobiDB-lite"/>
    </source>
</evidence>
<dbReference type="AlphaFoldDB" id="A0A914YM10"/>
<dbReference type="Gene3D" id="2.20.100.10">
    <property type="entry name" value="Thrombospondin type-1 (TSP1) repeat"/>
    <property type="match status" value="1"/>
</dbReference>
<protein>
    <submittedName>
        <fullName evidence="3">Uncharacterized protein</fullName>
    </submittedName>
</protein>
<accession>A0A914YM10</accession>
<feature type="compositionally biased region" description="Basic residues" evidence="1">
    <location>
        <begin position="125"/>
        <end position="135"/>
    </location>
</feature>
<name>A0A914YM10_9BILA</name>
<sequence length="142" mass="15404">MGKQLERELNQRDCVTLVNNTVTHLHPHHHQFATCGGGYRTRQRTCNTQCSVCQCQGPSTEQEGCNTQPCQVTTCNTCNNPPPPPPPACSTCNVAPPACSTCGGTPTIGGGITQGSNAYYDPYRNGKKRRRRHTKTNSETIA</sequence>
<reference evidence="3" key="1">
    <citation type="submission" date="2022-11" db="UniProtKB">
        <authorList>
            <consortium name="WormBaseParasite"/>
        </authorList>
    </citation>
    <scope>IDENTIFICATION</scope>
</reference>
<dbReference type="SUPFAM" id="SSF82895">
    <property type="entry name" value="TSP-1 type 1 repeat"/>
    <property type="match status" value="1"/>
</dbReference>
<dbReference type="InterPro" id="IPR036383">
    <property type="entry name" value="TSP1_rpt_sf"/>
</dbReference>